<protein>
    <submittedName>
        <fullName evidence="2">Uncharacterized protein</fullName>
    </submittedName>
</protein>
<evidence type="ECO:0000256" key="1">
    <source>
        <dbReference type="SAM" id="SignalP"/>
    </source>
</evidence>
<organism evidence="2">
    <name type="scientific">Opuntia streptacantha</name>
    <name type="common">Prickly pear cactus</name>
    <name type="synonym">Opuntia cardona</name>
    <dbReference type="NCBI Taxonomy" id="393608"/>
    <lineage>
        <taxon>Eukaryota</taxon>
        <taxon>Viridiplantae</taxon>
        <taxon>Streptophyta</taxon>
        <taxon>Embryophyta</taxon>
        <taxon>Tracheophyta</taxon>
        <taxon>Spermatophyta</taxon>
        <taxon>Magnoliopsida</taxon>
        <taxon>eudicotyledons</taxon>
        <taxon>Gunneridae</taxon>
        <taxon>Pentapetalae</taxon>
        <taxon>Caryophyllales</taxon>
        <taxon>Cactineae</taxon>
        <taxon>Cactaceae</taxon>
        <taxon>Opuntioideae</taxon>
        <taxon>Opuntia</taxon>
    </lineage>
</organism>
<proteinExistence type="predicted"/>
<keyword evidence="1" id="KW-0732">Signal</keyword>
<evidence type="ECO:0000313" key="2">
    <source>
        <dbReference type="EMBL" id="MBA4665089.1"/>
    </source>
</evidence>
<accession>A0A7C9EP16</accession>
<reference evidence="2" key="1">
    <citation type="journal article" date="2013" name="J. Plant Res.">
        <title>Effect of fungi and light on seed germination of three Opuntia species from semiarid lands of central Mexico.</title>
        <authorList>
            <person name="Delgado-Sanchez P."/>
            <person name="Jimenez-Bremont J.F."/>
            <person name="Guerrero-Gonzalez Mde L."/>
            <person name="Flores J."/>
        </authorList>
    </citation>
    <scope>NUCLEOTIDE SEQUENCE</scope>
    <source>
        <tissue evidence="2">Cladode</tissue>
    </source>
</reference>
<reference evidence="2" key="2">
    <citation type="submission" date="2020-07" db="EMBL/GenBank/DDBJ databases">
        <authorList>
            <person name="Vera ALvarez R."/>
            <person name="Arias-Moreno D.M."/>
            <person name="Jimenez-Jacinto V."/>
            <person name="Jimenez-Bremont J.F."/>
            <person name="Swaminathan K."/>
            <person name="Moose S.P."/>
            <person name="Guerrero-Gonzalez M.L."/>
            <person name="Marino-Ramirez L."/>
            <person name="Landsman D."/>
            <person name="Rodriguez-Kessler M."/>
            <person name="Delgado-Sanchez P."/>
        </authorList>
    </citation>
    <scope>NUCLEOTIDE SEQUENCE</scope>
    <source>
        <tissue evidence="2">Cladode</tissue>
    </source>
</reference>
<dbReference type="EMBL" id="GISG01226137">
    <property type="protein sequence ID" value="MBA4665089.1"/>
    <property type="molecule type" value="Transcribed_RNA"/>
</dbReference>
<name>A0A7C9EP16_OPUST</name>
<feature type="signal peptide" evidence="1">
    <location>
        <begin position="1"/>
        <end position="22"/>
    </location>
</feature>
<dbReference type="AlphaFoldDB" id="A0A7C9EP16"/>
<feature type="chain" id="PRO_5027767067" evidence="1">
    <location>
        <begin position="23"/>
        <end position="241"/>
    </location>
</feature>
<sequence length="241" mass="26142">MLGFPGLPVSFWGLIDLLSVSSESDMPFSSSSDAAAVSSLSLQAPEFSSSSPSIAFSSSSNLRIRDSMAPINSRLTWAFCRNSDMSIVHAGHFMTFFWVLSERPPVFLSLTNFWPPNAPSKHDLQKLCAQGVVIGRVNTLRQRRQLNSLKILALESFLERGFPAPFSFADLLGGGGFLHFQLHSFSSKSQCGLSFLSVKSIAFFSSGTSGNGLGRSPRSSLVQGAGLLSHLTNRYLQTIKP</sequence>